<dbReference type="GO" id="GO:0098796">
    <property type="term" value="C:membrane protein complex"/>
    <property type="evidence" value="ECO:0007669"/>
    <property type="project" value="UniProtKB-ARBA"/>
</dbReference>
<keyword evidence="1" id="KW-0813">Transport</keyword>
<dbReference type="InterPro" id="IPR003439">
    <property type="entry name" value="ABC_transporter-like_ATP-bd"/>
</dbReference>
<protein>
    <recommendedName>
        <fullName evidence="4">ABC transporter domain-containing protein</fullName>
    </recommendedName>
</protein>
<dbReference type="STRING" id="1912795.BK816_00790"/>
<accession>A0A1D9MMH7</accession>
<dbReference type="InterPro" id="IPR017871">
    <property type="entry name" value="ABC_transporter-like_CS"/>
</dbReference>
<dbReference type="GO" id="GO:0005524">
    <property type="term" value="F:ATP binding"/>
    <property type="evidence" value="ECO:0007669"/>
    <property type="project" value="UniProtKB-KW"/>
</dbReference>
<dbReference type="InterPro" id="IPR003593">
    <property type="entry name" value="AAA+_ATPase"/>
</dbReference>
<dbReference type="Proteomes" id="UP000176288">
    <property type="component" value="Chromosome"/>
</dbReference>
<dbReference type="SUPFAM" id="SSF52540">
    <property type="entry name" value="P-loop containing nucleoside triphosphate hydrolases"/>
    <property type="match status" value="1"/>
</dbReference>
<reference evidence="5 6" key="1">
    <citation type="submission" date="2016-10" db="EMBL/GenBank/DDBJ databases">
        <title>Actinomyces aegypiusis sp. nov., isolated from the Aegypius monachus in Qinghai Tibet Plateau China.</title>
        <authorList>
            <person name="Wang Y."/>
        </authorList>
    </citation>
    <scope>NUCLEOTIDE SEQUENCE [LARGE SCALE GENOMIC DNA]</scope>
    <source>
        <strain evidence="5 6">VUL4_3</strain>
    </source>
</reference>
<dbReference type="Pfam" id="PF00005">
    <property type="entry name" value="ABC_tran"/>
    <property type="match status" value="1"/>
</dbReference>
<dbReference type="InterPro" id="IPR017911">
    <property type="entry name" value="MacB-like_ATP-bd"/>
</dbReference>
<keyword evidence="3" id="KW-0067">ATP-binding</keyword>
<evidence type="ECO:0000313" key="6">
    <source>
        <dbReference type="Proteomes" id="UP000176288"/>
    </source>
</evidence>
<dbReference type="PANTHER" id="PTHR24220:SF685">
    <property type="entry name" value="ABC TRANSPORTER RELATED"/>
    <property type="match status" value="1"/>
</dbReference>
<sequence length="232" mass="24570">MHATNLHKTYGKGEAKVEALKGVSVSIPVGQFTAILGPSGSGKSTLMHALAGLDTIDSGSIQLAGTELTALKDDQLTRLRAEKIGFVFQAFNLVPTLSAEQNILLPLQLAKQSPDQAWVDGIIDLLGLRDRLSHRPAQMSGGQQQRVALARALASKPALIVADEPTGNLDTKTSAEVLKVLRSCVDELGQTVLMVTHDLHAAALADRALVLRDGQIVADLAHPAETQLQGLI</sequence>
<dbReference type="InterPro" id="IPR027417">
    <property type="entry name" value="P-loop_NTPase"/>
</dbReference>
<dbReference type="PANTHER" id="PTHR24220">
    <property type="entry name" value="IMPORT ATP-BINDING PROTEIN"/>
    <property type="match status" value="1"/>
</dbReference>
<organism evidence="5 6">
    <name type="scientific">Boudabousia tangfeifanii</name>
    <dbReference type="NCBI Taxonomy" id="1912795"/>
    <lineage>
        <taxon>Bacteria</taxon>
        <taxon>Bacillati</taxon>
        <taxon>Actinomycetota</taxon>
        <taxon>Actinomycetes</taxon>
        <taxon>Actinomycetales</taxon>
        <taxon>Actinomycetaceae</taxon>
        <taxon>Boudabousia</taxon>
    </lineage>
</organism>
<dbReference type="GO" id="GO:0022857">
    <property type="term" value="F:transmembrane transporter activity"/>
    <property type="evidence" value="ECO:0007669"/>
    <property type="project" value="TreeGrafter"/>
</dbReference>
<evidence type="ECO:0000259" key="4">
    <source>
        <dbReference type="PROSITE" id="PS50893"/>
    </source>
</evidence>
<evidence type="ECO:0000256" key="2">
    <source>
        <dbReference type="ARBA" id="ARBA00022741"/>
    </source>
</evidence>
<evidence type="ECO:0000313" key="5">
    <source>
        <dbReference type="EMBL" id="AOZ73399.1"/>
    </source>
</evidence>
<proteinExistence type="predicted"/>
<keyword evidence="6" id="KW-1185">Reference proteome</keyword>
<dbReference type="FunFam" id="3.40.50.300:FF:000032">
    <property type="entry name" value="Export ABC transporter ATP-binding protein"/>
    <property type="match status" value="1"/>
</dbReference>
<feature type="domain" description="ABC transporter" evidence="4">
    <location>
        <begin position="1"/>
        <end position="232"/>
    </location>
</feature>
<dbReference type="KEGG" id="avu:BK816_00790"/>
<evidence type="ECO:0000256" key="3">
    <source>
        <dbReference type="ARBA" id="ARBA00022840"/>
    </source>
</evidence>
<dbReference type="CDD" id="cd03255">
    <property type="entry name" value="ABC_MJ0796_LolCDE_FtsE"/>
    <property type="match status" value="1"/>
</dbReference>
<evidence type="ECO:0000256" key="1">
    <source>
        <dbReference type="ARBA" id="ARBA00022448"/>
    </source>
</evidence>
<dbReference type="Gene3D" id="3.40.50.300">
    <property type="entry name" value="P-loop containing nucleotide triphosphate hydrolases"/>
    <property type="match status" value="1"/>
</dbReference>
<dbReference type="GO" id="GO:0016887">
    <property type="term" value="F:ATP hydrolysis activity"/>
    <property type="evidence" value="ECO:0007669"/>
    <property type="project" value="InterPro"/>
</dbReference>
<dbReference type="AlphaFoldDB" id="A0A1D9MMH7"/>
<dbReference type="PROSITE" id="PS00211">
    <property type="entry name" value="ABC_TRANSPORTER_1"/>
    <property type="match status" value="1"/>
</dbReference>
<dbReference type="GO" id="GO:0005886">
    <property type="term" value="C:plasma membrane"/>
    <property type="evidence" value="ECO:0007669"/>
    <property type="project" value="TreeGrafter"/>
</dbReference>
<dbReference type="SMART" id="SM00382">
    <property type="entry name" value="AAA"/>
    <property type="match status" value="1"/>
</dbReference>
<keyword evidence="2" id="KW-0547">Nucleotide-binding</keyword>
<gene>
    <name evidence="5" type="ORF">BK816_00790</name>
</gene>
<name>A0A1D9MMH7_9ACTO</name>
<dbReference type="EMBL" id="CP017812">
    <property type="protein sequence ID" value="AOZ73399.1"/>
    <property type="molecule type" value="Genomic_DNA"/>
</dbReference>
<dbReference type="PROSITE" id="PS50893">
    <property type="entry name" value="ABC_TRANSPORTER_2"/>
    <property type="match status" value="1"/>
</dbReference>
<dbReference type="InterPro" id="IPR015854">
    <property type="entry name" value="ABC_transpr_LolD-like"/>
</dbReference>